<dbReference type="OrthoDB" id="9792991at2"/>
<dbReference type="Gene3D" id="3.30.565.10">
    <property type="entry name" value="Histidine kinase-like ATPase, C-terminal domain"/>
    <property type="match status" value="1"/>
</dbReference>
<evidence type="ECO:0000256" key="9">
    <source>
        <dbReference type="ARBA" id="ARBA00022777"/>
    </source>
</evidence>
<dbReference type="InterPro" id="IPR036890">
    <property type="entry name" value="HATPase_C_sf"/>
</dbReference>
<name>A0A1I2WHL9_9BACL</name>
<evidence type="ECO:0000256" key="10">
    <source>
        <dbReference type="ARBA" id="ARBA00022840"/>
    </source>
</evidence>
<dbReference type="PANTHER" id="PTHR45528">
    <property type="entry name" value="SENSOR HISTIDINE KINASE CPXA"/>
    <property type="match status" value="1"/>
</dbReference>
<dbReference type="PRINTS" id="PR00344">
    <property type="entry name" value="BCTRLSENSOR"/>
</dbReference>
<feature type="transmembrane region" description="Helical" evidence="14">
    <location>
        <begin position="351"/>
        <end position="375"/>
    </location>
</feature>
<keyword evidence="17" id="KW-1185">Reference proteome</keyword>
<dbReference type="EMBL" id="FOOY01000042">
    <property type="protein sequence ID" value="SFH00167.1"/>
    <property type="molecule type" value="Genomic_DNA"/>
</dbReference>
<dbReference type="GO" id="GO:0005524">
    <property type="term" value="F:ATP binding"/>
    <property type="evidence" value="ECO:0007669"/>
    <property type="project" value="UniProtKB-KW"/>
</dbReference>
<evidence type="ECO:0000256" key="1">
    <source>
        <dbReference type="ARBA" id="ARBA00000085"/>
    </source>
</evidence>
<dbReference type="SMART" id="SM00387">
    <property type="entry name" value="HATPase_c"/>
    <property type="match status" value="1"/>
</dbReference>
<dbReference type="CDD" id="cd00082">
    <property type="entry name" value="HisKA"/>
    <property type="match status" value="1"/>
</dbReference>
<feature type="transmembrane region" description="Helical" evidence="14">
    <location>
        <begin position="396"/>
        <end position="420"/>
    </location>
</feature>
<sequence>MATKLKNKKAGYLFTWLMILGLSLLLLVITVYRPMMFSAFENFSGFKSTYYQFRYELAMTKLSHPSSSQVRKLPITKDDIHEFRYRYGDLPKQLSNVHSQFSDVIAKAEKAEDKKAASYYKKERDKKIRAIEKNFKSDAHVARQIREERVALMKKFQNTSLSNEQGSFNQLAKVFKYRFVNKKTGEVFTNVTDVQGKEKQPGKRFEKSFKNFSPDDYLSSGDKRITRILTLWGAQYSGKIYINRDAPMDQLDVYSNYRAYVHSKFIGFVLLALALTMIGYASFLLRKHRVFSLVGFQKISRLYHRIPIELRLMVLALELVIFLTVIISVGVSSTSYVYPVFGSLGNLSNFTFYNFGILGAVTTVLFQIQWLLKMIRDPEQRSQCRKGSIIAQTGEIINGFFIAPFTGLKVLFIVAAIFFLGMSAPLFSMSGSVVAAFLFLIFTALPLLWLALKRATQFNRVFNQASALAAGEEEPDLPVQGRGSISRLSQSLNTLKHGVKSSRNAQLKSERLKTELITNVSHDLRTPLTSIITYNDLLRKSDVSDAERQDYLAIIDRKAKRLKRLIDDLFDASKMASGAIELHKTKVNLTELLTQALAEYDEAIQQSKLSFRIKTPNEEIPVIVDGQKLWRVFDNMIGNIIKYSLEGTRVYITLEVKNGEAMATFKNITKYELGDNVDELFERFKRGDASRHTEGSGLGLAIAKSIIDLHDGVFEIDLDGDLFKVVIKLPIA</sequence>
<feature type="transmembrane region" description="Helical" evidence="14">
    <location>
        <begin position="12"/>
        <end position="32"/>
    </location>
</feature>
<evidence type="ECO:0000256" key="3">
    <source>
        <dbReference type="ARBA" id="ARBA00012438"/>
    </source>
</evidence>
<dbReference type="SUPFAM" id="SSF55874">
    <property type="entry name" value="ATPase domain of HSP90 chaperone/DNA topoisomerase II/histidine kinase"/>
    <property type="match status" value="1"/>
</dbReference>
<dbReference type="SMART" id="SM00388">
    <property type="entry name" value="HisKA"/>
    <property type="match status" value="1"/>
</dbReference>
<keyword evidence="8" id="KW-0547">Nucleotide-binding</keyword>
<evidence type="ECO:0000313" key="17">
    <source>
        <dbReference type="Proteomes" id="UP000198752"/>
    </source>
</evidence>
<dbReference type="InterPro" id="IPR005467">
    <property type="entry name" value="His_kinase_dom"/>
</dbReference>
<feature type="domain" description="Histidine kinase" evidence="15">
    <location>
        <begin position="519"/>
        <end position="732"/>
    </location>
</feature>
<dbReference type="Pfam" id="PF02518">
    <property type="entry name" value="HATPase_c"/>
    <property type="match status" value="1"/>
</dbReference>
<reference evidence="17" key="1">
    <citation type="submission" date="2016-10" db="EMBL/GenBank/DDBJ databases">
        <authorList>
            <person name="Varghese N."/>
            <person name="Submissions S."/>
        </authorList>
    </citation>
    <scope>NUCLEOTIDE SEQUENCE [LARGE SCALE GENOMIC DNA]</scope>
    <source>
        <strain evidence="17">ATCC 700379</strain>
    </source>
</reference>
<evidence type="ECO:0000256" key="8">
    <source>
        <dbReference type="ARBA" id="ARBA00022741"/>
    </source>
</evidence>
<dbReference type="FunFam" id="1.10.287.130:FF:000008">
    <property type="entry name" value="Two-component sensor histidine kinase"/>
    <property type="match status" value="1"/>
</dbReference>
<feature type="transmembrane region" description="Helical" evidence="14">
    <location>
        <begin position="306"/>
        <end position="331"/>
    </location>
</feature>
<dbReference type="InterPro" id="IPR004358">
    <property type="entry name" value="Sig_transdc_His_kin-like_C"/>
</dbReference>
<keyword evidence="5" id="KW-0597">Phosphoprotein</keyword>
<accession>A0A1I2WHL9</accession>
<organism evidence="16 17">
    <name type="scientific">Sporolactobacillus nakayamae</name>
    <dbReference type="NCBI Taxonomy" id="269670"/>
    <lineage>
        <taxon>Bacteria</taxon>
        <taxon>Bacillati</taxon>
        <taxon>Bacillota</taxon>
        <taxon>Bacilli</taxon>
        <taxon>Bacillales</taxon>
        <taxon>Sporolactobacillaceae</taxon>
        <taxon>Sporolactobacillus</taxon>
    </lineage>
</organism>
<evidence type="ECO:0000256" key="4">
    <source>
        <dbReference type="ARBA" id="ARBA00022475"/>
    </source>
</evidence>
<dbReference type="InterPro" id="IPR003594">
    <property type="entry name" value="HATPase_dom"/>
</dbReference>
<keyword evidence="13 14" id="KW-0472">Membrane</keyword>
<dbReference type="Proteomes" id="UP000198752">
    <property type="component" value="Unassembled WGS sequence"/>
</dbReference>
<keyword evidence="6" id="KW-0808">Transferase</keyword>
<dbReference type="GO" id="GO:0005886">
    <property type="term" value="C:plasma membrane"/>
    <property type="evidence" value="ECO:0007669"/>
    <property type="project" value="UniProtKB-SubCell"/>
</dbReference>
<dbReference type="Pfam" id="PF00512">
    <property type="entry name" value="HisKA"/>
    <property type="match status" value="1"/>
</dbReference>
<evidence type="ECO:0000313" key="16">
    <source>
        <dbReference type="EMBL" id="SFH00167.1"/>
    </source>
</evidence>
<evidence type="ECO:0000256" key="14">
    <source>
        <dbReference type="SAM" id="Phobius"/>
    </source>
</evidence>
<dbReference type="InterPro" id="IPR036097">
    <property type="entry name" value="HisK_dim/P_sf"/>
</dbReference>
<dbReference type="EC" id="2.7.13.3" evidence="3"/>
<evidence type="ECO:0000259" key="15">
    <source>
        <dbReference type="PROSITE" id="PS50109"/>
    </source>
</evidence>
<evidence type="ECO:0000256" key="6">
    <source>
        <dbReference type="ARBA" id="ARBA00022679"/>
    </source>
</evidence>
<evidence type="ECO:0000256" key="7">
    <source>
        <dbReference type="ARBA" id="ARBA00022692"/>
    </source>
</evidence>
<comment type="catalytic activity">
    <reaction evidence="1">
        <text>ATP + protein L-histidine = ADP + protein N-phospho-L-histidine.</text>
        <dbReference type="EC" id="2.7.13.3"/>
    </reaction>
</comment>
<evidence type="ECO:0000256" key="11">
    <source>
        <dbReference type="ARBA" id="ARBA00022989"/>
    </source>
</evidence>
<dbReference type="GO" id="GO:0000155">
    <property type="term" value="F:phosphorelay sensor kinase activity"/>
    <property type="evidence" value="ECO:0007669"/>
    <property type="project" value="InterPro"/>
</dbReference>
<dbReference type="InterPro" id="IPR050398">
    <property type="entry name" value="HssS/ArlS-like"/>
</dbReference>
<keyword evidence="9 16" id="KW-0418">Kinase</keyword>
<dbReference type="InterPro" id="IPR003661">
    <property type="entry name" value="HisK_dim/P_dom"/>
</dbReference>
<dbReference type="PANTHER" id="PTHR45528:SF1">
    <property type="entry name" value="SENSOR HISTIDINE KINASE CPXA"/>
    <property type="match status" value="1"/>
</dbReference>
<gene>
    <name evidence="16" type="ORF">SAMN02982927_03539</name>
</gene>
<dbReference type="SUPFAM" id="SSF47384">
    <property type="entry name" value="Homodimeric domain of signal transducing histidine kinase"/>
    <property type="match status" value="1"/>
</dbReference>
<evidence type="ECO:0000256" key="13">
    <source>
        <dbReference type="ARBA" id="ARBA00023136"/>
    </source>
</evidence>
<dbReference type="PROSITE" id="PS50109">
    <property type="entry name" value="HIS_KIN"/>
    <property type="match status" value="1"/>
</dbReference>
<keyword evidence="10" id="KW-0067">ATP-binding</keyword>
<comment type="subcellular location">
    <subcellularLocation>
        <location evidence="2">Cell membrane</location>
        <topology evidence="2">Multi-pass membrane protein</topology>
    </subcellularLocation>
</comment>
<feature type="transmembrane region" description="Helical" evidence="14">
    <location>
        <begin position="426"/>
        <end position="452"/>
    </location>
</feature>
<keyword evidence="4" id="KW-1003">Cell membrane</keyword>
<keyword evidence="7 14" id="KW-0812">Transmembrane</keyword>
<keyword evidence="11 14" id="KW-1133">Transmembrane helix</keyword>
<protein>
    <recommendedName>
        <fullName evidence="3">histidine kinase</fullName>
        <ecNumber evidence="3">2.7.13.3</ecNumber>
    </recommendedName>
</protein>
<proteinExistence type="predicted"/>
<dbReference type="AlphaFoldDB" id="A0A1I2WHL9"/>
<evidence type="ECO:0000256" key="12">
    <source>
        <dbReference type="ARBA" id="ARBA00023012"/>
    </source>
</evidence>
<evidence type="ECO:0000256" key="5">
    <source>
        <dbReference type="ARBA" id="ARBA00022553"/>
    </source>
</evidence>
<dbReference type="STRING" id="269670.SAMN02982927_03539"/>
<keyword evidence="12" id="KW-0902">Two-component regulatory system</keyword>
<dbReference type="RefSeq" id="WP_093674841.1">
    <property type="nucleotide sequence ID" value="NZ_FOOY01000042.1"/>
</dbReference>
<evidence type="ECO:0000256" key="2">
    <source>
        <dbReference type="ARBA" id="ARBA00004651"/>
    </source>
</evidence>
<dbReference type="Gene3D" id="1.10.287.130">
    <property type="match status" value="1"/>
</dbReference>
<feature type="transmembrane region" description="Helical" evidence="14">
    <location>
        <begin position="265"/>
        <end position="285"/>
    </location>
</feature>